<accession>A0A3S5BDI9</accession>
<organism evidence="1 2">
    <name type="scientific">Protopolystoma xenopodis</name>
    <dbReference type="NCBI Taxonomy" id="117903"/>
    <lineage>
        <taxon>Eukaryota</taxon>
        <taxon>Metazoa</taxon>
        <taxon>Spiralia</taxon>
        <taxon>Lophotrochozoa</taxon>
        <taxon>Platyhelminthes</taxon>
        <taxon>Monogenea</taxon>
        <taxon>Polyopisthocotylea</taxon>
        <taxon>Polystomatidea</taxon>
        <taxon>Polystomatidae</taxon>
        <taxon>Protopolystoma</taxon>
    </lineage>
</organism>
<gene>
    <name evidence="1" type="ORF">PXEA_LOCUS34838</name>
</gene>
<dbReference type="EMBL" id="CAAALY010269163">
    <property type="protein sequence ID" value="VEL41398.1"/>
    <property type="molecule type" value="Genomic_DNA"/>
</dbReference>
<evidence type="ECO:0000313" key="2">
    <source>
        <dbReference type="Proteomes" id="UP000784294"/>
    </source>
</evidence>
<name>A0A3S5BDI9_9PLAT</name>
<reference evidence="1" key="1">
    <citation type="submission" date="2018-11" db="EMBL/GenBank/DDBJ databases">
        <authorList>
            <consortium name="Pathogen Informatics"/>
        </authorList>
    </citation>
    <scope>NUCLEOTIDE SEQUENCE</scope>
</reference>
<sequence>MGPVSSSPAQRRGRLSEMVSSADLLYRQSLGIFGHEGFIQPDNCLNLVSNDPRSLLAQDCDRSRFLWSEGEKLLLGL</sequence>
<keyword evidence="2" id="KW-1185">Reference proteome</keyword>
<proteinExistence type="predicted"/>
<evidence type="ECO:0000313" key="1">
    <source>
        <dbReference type="EMBL" id="VEL41398.1"/>
    </source>
</evidence>
<dbReference type="AlphaFoldDB" id="A0A3S5BDI9"/>
<dbReference type="Proteomes" id="UP000784294">
    <property type="component" value="Unassembled WGS sequence"/>
</dbReference>
<protein>
    <submittedName>
        <fullName evidence="1">Uncharacterized protein</fullName>
    </submittedName>
</protein>
<comment type="caution">
    <text evidence="1">The sequence shown here is derived from an EMBL/GenBank/DDBJ whole genome shotgun (WGS) entry which is preliminary data.</text>
</comment>